<keyword evidence="5" id="KW-1185">Reference proteome</keyword>
<dbReference type="RefSeq" id="WP_120709166.1">
    <property type="nucleotide sequence ID" value="NZ_CP032696.1"/>
</dbReference>
<protein>
    <submittedName>
        <fullName evidence="4">Replication initiation protein RepC</fullName>
    </submittedName>
</protein>
<dbReference type="EMBL" id="CP032696">
    <property type="protein sequence ID" value="AYG64276.1"/>
    <property type="molecule type" value="Genomic_DNA"/>
</dbReference>
<dbReference type="Pfam" id="PF11800">
    <property type="entry name" value="RP-C_C"/>
    <property type="match status" value="1"/>
</dbReference>
<dbReference type="OrthoDB" id="7488837at2"/>
<gene>
    <name evidence="4" type="ORF">CCGE525_36835</name>
</gene>
<feature type="domain" description="Plasmid replication protein C N-terminal" evidence="2">
    <location>
        <begin position="13"/>
        <end position="186"/>
    </location>
</feature>
<reference evidence="4 5" key="1">
    <citation type="submission" date="2018-10" db="EMBL/GenBank/DDBJ databases">
        <title>Rhizobium etli, R. leguminosarum and a new Rhizobium genospecies from Phaseolus dumosus.</title>
        <authorList>
            <person name="Ramirez-Puebla S.T."/>
            <person name="Rogel-Hernandez M.A."/>
            <person name="Guerrero G."/>
            <person name="Ormeno-Orrillo E."/>
            <person name="Martinez-Romero J.C."/>
            <person name="Negrete-Yankelevich S."/>
            <person name="Martinez-Romero E."/>
        </authorList>
    </citation>
    <scope>NUCLEOTIDE SEQUENCE [LARGE SCALE GENOMIC DNA]</scope>
    <source>
        <strain evidence="4 5">CCGE525</strain>
        <plasmid evidence="5">prccge525b</plasmid>
    </source>
</reference>
<dbReference type="InterPro" id="IPR047611">
    <property type="entry name" value="RepABC_RepC"/>
</dbReference>
<evidence type="ECO:0000259" key="2">
    <source>
        <dbReference type="Pfam" id="PF03428"/>
    </source>
</evidence>
<feature type="compositionally biased region" description="Basic and acidic residues" evidence="1">
    <location>
        <begin position="267"/>
        <end position="277"/>
    </location>
</feature>
<geneLocation type="plasmid" evidence="5">
    <name>prccge525b</name>
</geneLocation>
<dbReference type="NCBIfam" id="NF040974">
    <property type="entry name" value="RepABC_RepC"/>
    <property type="match status" value="1"/>
</dbReference>
<dbReference type="Proteomes" id="UP000282195">
    <property type="component" value="Plasmid pRCCGE525b"/>
</dbReference>
<keyword evidence="4" id="KW-0614">Plasmid</keyword>
<dbReference type="InterPro" id="IPR005090">
    <property type="entry name" value="RepC_N"/>
</dbReference>
<proteinExistence type="predicted"/>
<evidence type="ECO:0000313" key="4">
    <source>
        <dbReference type="EMBL" id="AYG64276.1"/>
    </source>
</evidence>
<feature type="region of interest" description="Disordered" evidence="1">
    <location>
        <begin position="246"/>
        <end position="285"/>
    </location>
</feature>
<dbReference type="AlphaFoldDB" id="A0A387GA99"/>
<name>A0A387GA99_9HYPH</name>
<dbReference type="NCBIfam" id="NF010396">
    <property type="entry name" value="PRK13824.1"/>
    <property type="match status" value="1"/>
</dbReference>
<evidence type="ECO:0000259" key="3">
    <source>
        <dbReference type="Pfam" id="PF11800"/>
    </source>
</evidence>
<organism evidence="4 5">
    <name type="scientific">Rhizobium jaguaris</name>
    <dbReference type="NCBI Taxonomy" id="1312183"/>
    <lineage>
        <taxon>Bacteria</taxon>
        <taxon>Pseudomonadati</taxon>
        <taxon>Pseudomonadota</taxon>
        <taxon>Alphaproteobacteria</taxon>
        <taxon>Hyphomicrobiales</taxon>
        <taxon>Rhizobiaceae</taxon>
        <taxon>Rhizobium/Agrobacterium group</taxon>
        <taxon>Rhizobium</taxon>
    </lineage>
</organism>
<dbReference type="Pfam" id="PF03428">
    <property type="entry name" value="RP-C"/>
    <property type="match status" value="1"/>
</dbReference>
<sequence>MQTGNVTTPFGRRPMSLALIKKQMESAEIKPGKSVDKWQIYRDICDARSLLGLRDRALSVLNALLSFYPETCLSEGNNLVVFPSNAQLATRANGIAGTTLRENLALLVNAGMIRRRDSPNGKRYARKDRGGGVKEAFGFSLAPLLARSEELARLAQQAAAERKQLKIMKEKISLCRRDIRKILGAAIEEHASGDWGKIEAHFVGLISQVQKARTLQALNNIFGEMSMLLEGLLNTLENQLISKKSDTNDDEYRHHIQNSETDSNIESEPRSKKEQGEKSSPTISQRNDRIKAFPLGLVLRACPDVAMYAPSGIIGNWRDLMSAVVTVRSMLGVSPSAYQDACHVMGSEMAAAAMACILQRGGRINSAGGYLRDLTRRAEKGDFSLGPMLMALMRANAPLGNRQVRGERGDVAGSEYAA</sequence>
<evidence type="ECO:0000256" key="1">
    <source>
        <dbReference type="SAM" id="MobiDB-lite"/>
    </source>
</evidence>
<dbReference type="KEGG" id="rjg:CCGE525_36835"/>
<evidence type="ECO:0000313" key="5">
    <source>
        <dbReference type="Proteomes" id="UP000282195"/>
    </source>
</evidence>
<feature type="domain" description="Plasmid replication protein C C-terminal" evidence="3">
    <location>
        <begin position="294"/>
        <end position="395"/>
    </location>
</feature>
<dbReference type="InterPro" id="IPR021760">
    <property type="entry name" value="RepC_C"/>
</dbReference>
<accession>A0A387GA99</accession>